<proteinExistence type="predicted"/>
<feature type="domain" description="FAD-dependent oxidoreductase 2 FAD-binding" evidence="5">
    <location>
        <begin position="46"/>
        <end position="146"/>
    </location>
</feature>
<dbReference type="Proteomes" id="UP001140094">
    <property type="component" value="Unassembled WGS sequence"/>
</dbReference>
<dbReference type="PANTHER" id="PTHR43400">
    <property type="entry name" value="FUMARATE REDUCTASE"/>
    <property type="match status" value="1"/>
</dbReference>
<keyword evidence="7" id="KW-1185">Reference proteome</keyword>
<evidence type="ECO:0000259" key="5">
    <source>
        <dbReference type="Pfam" id="PF00890"/>
    </source>
</evidence>
<sequence length="147" mass="15069">MVRLLLGATLAAGLLSLGINRLLHLRDQRQYMVDTEDAHMAARAHIVVVGGGLAGLAAAAEALRATAARTGVTVTLVEKEARAGGNSAKASSGINGAPTRTQLAQGIRDSVEAFARDTLASGRGRSSTALVGKLVNDSAQAVAWLQD</sequence>
<dbReference type="SUPFAM" id="SSF51905">
    <property type="entry name" value="FAD/NAD(P)-binding domain"/>
    <property type="match status" value="1"/>
</dbReference>
<name>A0A9W8I1G3_9FUNG</name>
<gene>
    <name evidence="6" type="ORF">H4R20_001694</name>
</gene>
<feature type="non-terminal residue" evidence="6">
    <location>
        <position position="147"/>
    </location>
</feature>
<evidence type="ECO:0000256" key="2">
    <source>
        <dbReference type="ARBA" id="ARBA00022630"/>
    </source>
</evidence>
<keyword evidence="3" id="KW-0274">FAD</keyword>
<dbReference type="Gene3D" id="3.50.50.60">
    <property type="entry name" value="FAD/NAD(P)-binding domain"/>
    <property type="match status" value="1"/>
</dbReference>
<dbReference type="PANTHER" id="PTHR43400:SF7">
    <property type="entry name" value="FAD-DEPENDENT OXIDOREDUCTASE 2 FAD BINDING DOMAIN-CONTAINING PROTEIN"/>
    <property type="match status" value="1"/>
</dbReference>
<evidence type="ECO:0000313" key="6">
    <source>
        <dbReference type="EMBL" id="KAJ2806440.1"/>
    </source>
</evidence>
<keyword evidence="2" id="KW-0285">Flavoprotein</keyword>
<evidence type="ECO:0000256" key="4">
    <source>
        <dbReference type="ARBA" id="ARBA00023002"/>
    </source>
</evidence>
<dbReference type="AlphaFoldDB" id="A0A9W8I1G3"/>
<dbReference type="GO" id="GO:0016491">
    <property type="term" value="F:oxidoreductase activity"/>
    <property type="evidence" value="ECO:0007669"/>
    <property type="project" value="UniProtKB-KW"/>
</dbReference>
<organism evidence="6 7">
    <name type="scientific">Coemansia guatemalensis</name>
    <dbReference type="NCBI Taxonomy" id="2761395"/>
    <lineage>
        <taxon>Eukaryota</taxon>
        <taxon>Fungi</taxon>
        <taxon>Fungi incertae sedis</taxon>
        <taxon>Zoopagomycota</taxon>
        <taxon>Kickxellomycotina</taxon>
        <taxon>Kickxellomycetes</taxon>
        <taxon>Kickxellales</taxon>
        <taxon>Kickxellaceae</taxon>
        <taxon>Coemansia</taxon>
    </lineage>
</organism>
<evidence type="ECO:0000256" key="1">
    <source>
        <dbReference type="ARBA" id="ARBA00001974"/>
    </source>
</evidence>
<comment type="cofactor">
    <cofactor evidence="1">
        <name>FAD</name>
        <dbReference type="ChEBI" id="CHEBI:57692"/>
    </cofactor>
</comment>
<accession>A0A9W8I1G3</accession>
<comment type="caution">
    <text evidence="6">The sequence shown here is derived from an EMBL/GenBank/DDBJ whole genome shotgun (WGS) entry which is preliminary data.</text>
</comment>
<keyword evidence="4" id="KW-0560">Oxidoreductase</keyword>
<evidence type="ECO:0000256" key="3">
    <source>
        <dbReference type="ARBA" id="ARBA00022827"/>
    </source>
</evidence>
<dbReference type="OrthoDB" id="10252157at2759"/>
<dbReference type="Pfam" id="PF00890">
    <property type="entry name" value="FAD_binding_2"/>
    <property type="match status" value="1"/>
</dbReference>
<dbReference type="InterPro" id="IPR003953">
    <property type="entry name" value="FAD-dep_OxRdtase_2_FAD-bd"/>
</dbReference>
<protein>
    <recommendedName>
        <fullName evidence="5">FAD-dependent oxidoreductase 2 FAD-binding domain-containing protein</fullName>
    </recommendedName>
</protein>
<reference evidence="6" key="1">
    <citation type="submission" date="2022-07" db="EMBL/GenBank/DDBJ databases">
        <title>Phylogenomic reconstructions and comparative analyses of Kickxellomycotina fungi.</title>
        <authorList>
            <person name="Reynolds N.K."/>
            <person name="Stajich J.E."/>
            <person name="Barry K."/>
            <person name="Grigoriev I.V."/>
            <person name="Crous P."/>
            <person name="Smith M.E."/>
        </authorList>
    </citation>
    <scope>NUCLEOTIDE SEQUENCE</scope>
    <source>
        <strain evidence="6">NRRL 1565</strain>
    </source>
</reference>
<dbReference type="InterPro" id="IPR036188">
    <property type="entry name" value="FAD/NAD-bd_sf"/>
</dbReference>
<dbReference type="InterPro" id="IPR050315">
    <property type="entry name" value="FAD-oxidoreductase_2"/>
</dbReference>
<evidence type="ECO:0000313" key="7">
    <source>
        <dbReference type="Proteomes" id="UP001140094"/>
    </source>
</evidence>
<dbReference type="EMBL" id="JANBUO010000189">
    <property type="protein sequence ID" value="KAJ2806440.1"/>
    <property type="molecule type" value="Genomic_DNA"/>
</dbReference>